<dbReference type="InterPro" id="IPR018247">
    <property type="entry name" value="EF_Hand_1_Ca_BS"/>
</dbReference>
<dbReference type="InterPro" id="IPR011992">
    <property type="entry name" value="EF-hand-dom_pair"/>
</dbReference>
<feature type="region of interest" description="Disordered" evidence="3">
    <location>
        <begin position="282"/>
        <end position="323"/>
    </location>
</feature>
<evidence type="ECO:0000256" key="2">
    <source>
        <dbReference type="ARBA" id="ARBA00022837"/>
    </source>
</evidence>
<dbReference type="InterPro" id="IPR002048">
    <property type="entry name" value="EF_hand_dom"/>
</dbReference>
<dbReference type="GO" id="GO:0006508">
    <property type="term" value="P:proteolysis"/>
    <property type="evidence" value="ECO:0007669"/>
    <property type="project" value="InterPro"/>
</dbReference>
<proteinExistence type="inferred from homology"/>
<dbReference type="PROSITE" id="PS50222">
    <property type="entry name" value="EF_HAND_2"/>
    <property type="match status" value="2"/>
</dbReference>
<dbReference type="Gene3D" id="3.90.70.10">
    <property type="entry name" value="Cysteine proteinases"/>
    <property type="match status" value="1"/>
</dbReference>
<dbReference type="SUPFAM" id="SSF54001">
    <property type="entry name" value="Cysteine proteinases"/>
    <property type="match status" value="1"/>
</dbReference>
<reference evidence="5 6" key="1">
    <citation type="journal article" date="2015" name="Genome Biol. Evol.">
        <title>Comparative Genomics of a Bacterivorous Green Alga Reveals Evolutionary Causalities and Consequences of Phago-Mixotrophic Mode of Nutrition.</title>
        <authorList>
            <person name="Burns J.A."/>
            <person name="Paasch A."/>
            <person name="Narechania A."/>
            <person name="Kim E."/>
        </authorList>
    </citation>
    <scope>NUCLEOTIDE SEQUENCE [LARGE SCALE GENOMIC DNA]</scope>
    <source>
        <strain evidence="5 6">PLY_AMNH</strain>
    </source>
</reference>
<dbReference type="Pfam" id="PF00112">
    <property type="entry name" value="Peptidase_C1"/>
    <property type="match status" value="1"/>
</dbReference>
<dbReference type="Proteomes" id="UP001190700">
    <property type="component" value="Unassembled WGS sequence"/>
</dbReference>
<dbReference type="InterPro" id="IPR013128">
    <property type="entry name" value="Peptidase_C1A"/>
</dbReference>
<dbReference type="SUPFAM" id="SSF47473">
    <property type="entry name" value="EF-hand"/>
    <property type="match status" value="1"/>
</dbReference>
<evidence type="ECO:0000256" key="3">
    <source>
        <dbReference type="SAM" id="MobiDB-lite"/>
    </source>
</evidence>
<evidence type="ECO:0000313" key="6">
    <source>
        <dbReference type="Proteomes" id="UP001190700"/>
    </source>
</evidence>
<dbReference type="PROSITE" id="PS00018">
    <property type="entry name" value="EF_HAND_1"/>
    <property type="match status" value="1"/>
</dbReference>
<dbReference type="CDD" id="cd02619">
    <property type="entry name" value="Peptidase_C1"/>
    <property type="match status" value="1"/>
</dbReference>
<gene>
    <name evidence="5" type="ORF">CYMTET_38300</name>
</gene>
<organism evidence="5 6">
    <name type="scientific">Cymbomonas tetramitiformis</name>
    <dbReference type="NCBI Taxonomy" id="36881"/>
    <lineage>
        <taxon>Eukaryota</taxon>
        <taxon>Viridiplantae</taxon>
        <taxon>Chlorophyta</taxon>
        <taxon>Pyramimonadophyceae</taxon>
        <taxon>Pyramimonadales</taxon>
        <taxon>Pyramimonadaceae</taxon>
        <taxon>Cymbomonas</taxon>
    </lineage>
</organism>
<dbReference type="GO" id="GO:0005509">
    <property type="term" value="F:calcium ion binding"/>
    <property type="evidence" value="ECO:0007669"/>
    <property type="project" value="InterPro"/>
</dbReference>
<comment type="caution">
    <text evidence="5">The sequence shown here is derived from an EMBL/GenBank/DDBJ whole genome shotgun (WGS) entry which is preliminary data.</text>
</comment>
<dbReference type="SMART" id="SM00054">
    <property type="entry name" value="EFh"/>
    <property type="match status" value="2"/>
</dbReference>
<dbReference type="PANTHER" id="PTHR12411">
    <property type="entry name" value="CYSTEINE PROTEASE FAMILY C1-RELATED"/>
    <property type="match status" value="1"/>
</dbReference>
<dbReference type="AlphaFoldDB" id="A0AAE0F5D3"/>
<dbReference type="InterPro" id="IPR038765">
    <property type="entry name" value="Papain-like_cys_pep_sf"/>
</dbReference>
<dbReference type="Pfam" id="PF13499">
    <property type="entry name" value="EF-hand_7"/>
    <property type="match status" value="1"/>
</dbReference>
<feature type="domain" description="EF-hand" evidence="4">
    <location>
        <begin position="327"/>
        <end position="362"/>
    </location>
</feature>
<dbReference type="CDD" id="cd00051">
    <property type="entry name" value="EFh"/>
    <property type="match status" value="1"/>
</dbReference>
<evidence type="ECO:0000256" key="1">
    <source>
        <dbReference type="ARBA" id="ARBA00008455"/>
    </source>
</evidence>
<protein>
    <recommendedName>
        <fullName evidence="4">EF-hand domain-containing protein</fullName>
    </recommendedName>
</protein>
<dbReference type="Gene3D" id="1.10.238.10">
    <property type="entry name" value="EF-hand"/>
    <property type="match status" value="1"/>
</dbReference>
<keyword evidence="6" id="KW-1185">Reference proteome</keyword>
<accession>A0AAE0F5D3</accession>
<dbReference type="GO" id="GO:0008234">
    <property type="term" value="F:cysteine-type peptidase activity"/>
    <property type="evidence" value="ECO:0007669"/>
    <property type="project" value="InterPro"/>
</dbReference>
<comment type="similarity">
    <text evidence="1">Belongs to the peptidase C1 family.</text>
</comment>
<dbReference type="InterPro" id="IPR000668">
    <property type="entry name" value="Peptidase_C1A_C"/>
</dbReference>
<sequence length="399" mass="44938">MPFLKRLFKVAEESFATFGVASPNDEKPRSCQDFESSRDPNELPQVVDLRKYCTEVEDQKASNSCCANAVAGAYEYLCKKEAMRTGDSVGDVSRLFIYFVGRKSDMESRGNANTRVKDEGMSVGGAINALLSKGCPLAETWPFDLDKVNQRPDDHCFEEAVNYKISAGISVPVDQETMKQCLAEGYPFTFGLKLTARFFKPGSTGRIATPNLDDPQSASHGLHAMLCVGYSDPEQVFIVRNSWGSSWGHEGYCYIPYEYMANSDFNFCGQYAIKGLTEYDLTPDDDGQESVLIDADDDGEDEPEWEEEECEEEEDEDSENEYEDMFDQRAETRRVYDMFDRDGSDSMSSRELQQALRAMGVYLPRFALRQVMAAFNEDDDSNVSFDEFCNILKGLGIEL</sequence>
<feature type="domain" description="EF-hand" evidence="4">
    <location>
        <begin position="363"/>
        <end position="398"/>
    </location>
</feature>
<dbReference type="EMBL" id="LGRX02025437">
    <property type="protein sequence ID" value="KAK3252398.1"/>
    <property type="molecule type" value="Genomic_DNA"/>
</dbReference>
<dbReference type="SMART" id="SM00645">
    <property type="entry name" value="Pept_C1"/>
    <property type="match status" value="1"/>
</dbReference>
<keyword evidence="2" id="KW-0106">Calcium</keyword>
<evidence type="ECO:0000313" key="5">
    <source>
        <dbReference type="EMBL" id="KAK3252398.1"/>
    </source>
</evidence>
<evidence type="ECO:0000259" key="4">
    <source>
        <dbReference type="PROSITE" id="PS50222"/>
    </source>
</evidence>
<name>A0AAE0F5D3_9CHLO</name>